<evidence type="ECO:0000256" key="4">
    <source>
        <dbReference type="ARBA" id="ARBA00022691"/>
    </source>
</evidence>
<dbReference type="GO" id="GO:0003723">
    <property type="term" value="F:RNA binding"/>
    <property type="evidence" value="ECO:0007669"/>
    <property type="project" value="InterPro"/>
</dbReference>
<keyword evidence="3 6" id="KW-0808">Transferase</keyword>
<dbReference type="InterPro" id="IPR029026">
    <property type="entry name" value="tRNA_m1G_MTases_N"/>
</dbReference>
<dbReference type="CDD" id="cd18093">
    <property type="entry name" value="SpoU-like_TrmJ"/>
    <property type="match status" value="1"/>
</dbReference>
<dbReference type="InterPro" id="IPR004384">
    <property type="entry name" value="RNA_MeTrfase_TrmJ/LasT"/>
</dbReference>
<evidence type="ECO:0000313" key="6">
    <source>
        <dbReference type="EMBL" id="VAW76420.1"/>
    </source>
</evidence>
<dbReference type="PANTHER" id="PTHR42786">
    <property type="entry name" value="TRNA/RRNA METHYLTRANSFERASE"/>
    <property type="match status" value="1"/>
</dbReference>
<dbReference type="Pfam" id="PF00588">
    <property type="entry name" value="SpoU_methylase"/>
    <property type="match status" value="1"/>
</dbReference>
<name>A0A3B0YI45_9ZZZZ</name>
<sequence>MSEEMLQPAIVLIETSHPGNIGATARAMKNMGLHTLRLVNPKQFPCAEATARASGADDVLAAAQKHESIDAAIADATLVIGASARSRSLPVPLLDPRGCAELVRCHPESEKAVILFGRERTGLTNDELDRCQHLVQIPVSPDYPSLNIAAAVQVICYELRMAALSNNEVSSPDETDYATALQMEQFYQHLEQTLIELEFLNPENPRQLMRRLRRLYNRARPDQNEVNILRGILTAANRKSS</sequence>
<keyword evidence="4" id="KW-0949">S-adenosyl-L-methionine</keyword>
<dbReference type="GO" id="GO:0005829">
    <property type="term" value="C:cytosol"/>
    <property type="evidence" value="ECO:0007669"/>
    <property type="project" value="TreeGrafter"/>
</dbReference>
<organism evidence="6">
    <name type="scientific">hydrothermal vent metagenome</name>
    <dbReference type="NCBI Taxonomy" id="652676"/>
    <lineage>
        <taxon>unclassified sequences</taxon>
        <taxon>metagenomes</taxon>
        <taxon>ecological metagenomes</taxon>
    </lineage>
</organism>
<dbReference type="NCBIfam" id="TIGR00050">
    <property type="entry name" value="rRNA_methyl_1"/>
    <property type="match status" value="1"/>
</dbReference>
<keyword evidence="2 6" id="KW-0489">Methyltransferase</keyword>
<dbReference type="Gene3D" id="1.10.8.590">
    <property type="match status" value="1"/>
</dbReference>
<dbReference type="InterPro" id="IPR001537">
    <property type="entry name" value="SpoU_MeTrfase"/>
</dbReference>
<evidence type="ECO:0000256" key="3">
    <source>
        <dbReference type="ARBA" id="ARBA00022679"/>
    </source>
</evidence>
<protein>
    <submittedName>
        <fullName evidence="6">tRNA (Cytidine(32)/uridine(32)-2'-O)-methyltransferase</fullName>
        <ecNumber evidence="6">2.1.1.200</ecNumber>
    </submittedName>
</protein>
<dbReference type="PIRSF" id="PIRSF004808">
    <property type="entry name" value="LasT"/>
    <property type="match status" value="1"/>
</dbReference>
<accession>A0A3B0YI45</accession>
<gene>
    <name evidence="6" type="ORF">MNBD_GAMMA15-1716</name>
</gene>
<dbReference type="SUPFAM" id="SSF75217">
    <property type="entry name" value="alpha/beta knot"/>
    <property type="match status" value="1"/>
</dbReference>
<proteinExistence type="inferred from homology"/>
<dbReference type="PANTHER" id="PTHR42786:SF2">
    <property type="entry name" value="TRNA (CYTIDINE_URIDINE-2'-O-)-METHYLTRANSFERASE TRMJ"/>
    <property type="match status" value="1"/>
</dbReference>
<dbReference type="GO" id="GO:0002128">
    <property type="term" value="P:tRNA nucleoside ribose methylation"/>
    <property type="evidence" value="ECO:0007669"/>
    <property type="project" value="TreeGrafter"/>
</dbReference>
<dbReference type="AlphaFoldDB" id="A0A3B0YI45"/>
<evidence type="ECO:0000256" key="1">
    <source>
        <dbReference type="ARBA" id="ARBA00007228"/>
    </source>
</evidence>
<reference evidence="6" key="1">
    <citation type="submission" date="2018-06" db="EMBL/GenBank/DDBJ databases">
        <authorList>
            <person name="Zhirakovskaya E."/>
        </authorList>
    </citation>
    <scope>NUCLEOTIDE SEQUENCE</scope>
</reference>
<dbReference type="Gene3D" id="3.40.1280.10">
    <property type="match status" value="1"/>
</dbReference>
<dbReference type="GO" id="GO:0160206">
    <property type="term" value="F:tRNA (cytidine(32)/uridine(32)-2'-O)-methyltransferase activity"/>
    <property type="evidence" value="ECO:0007669"/>
    <property type="project" value="UniProtKB-EC"/>
</dbReference>
<evidence type="ECO:0000256" key="2">
    <source>
        <dbReference type="ARBA" id="ARBA00022603"/>
    </source>
</evidence>
<dbReference type="EC" id="2.1.1.200" evidence="6"/>
<comment type="similarity">
    <text evidence="1">Belongs to the class IV-like SAM-binding methyltransferase superfamily. RNA methyltransferase TrmH family.</text>
</comment>
<dbReference type="EMBL" id="UOFN01000059">
    <property type="protein sequence ID" value="VAW76420.1"/>
    <property type="molecule type" value="Genomic_DNA"/>
</dbReference>
<evidence type="ECO:0000259" key="5">
    <source>
        <dbReference type="Pfam" id="PF00588"/>
    </source>
</evidence>
<dbReference type="InterPro" id="IPR029028">
    <property type="entry name" value="Alpha/beta_knot_MTases"/>
</dbReference>
<feature type="domain" description="tRNA/rRNA methyltransferase SpoU type" evidence="5">
    <location>
        <begin position="9"/>
        <end position="157"/>
    </location>
</feature>
<dbReference type="FunFam" id="3.40.1280.10:FF:000006">
    <property type="entry name" value="Uncharacterized tRNA/rRNA methyltransferase HI_0380"/>
    <property type="match status" value="1"/>
</dbReference>